<proteinExistence type="predicted"/>
<keyword evidence="1" id="KW-1133">Transmembrane helix</keyword>
<dbReference type="InterPro" id="IPR029071">
    <property type="entry name" value="Ubiquitin-like_domsf"/>
</dbReference>
<dbReference type="WBParaSite" id="PSU_v2.g19933.t1">
    <property type="protein sequence ID" value="PSU_v2.g19933.t1"/>
    <property type="gene ID" value="PSU_v2.g19933"/>
</dbReference>
<evidence type="ECO:0000313" key="3">
    <source>
        <dbReference type="Proteomes" id="UP000887577"/>
    </source>
</evidence>
<evidence type="ECO:0000256" key="1">
    <source>
        <dbReference type="SAM" id="Phobius"/>
    </source>
</evidence>
<sequence>MAYCERENKKRFEYVNASLFIKLVSYIFVFIIFSKAEIQKDDSGDSKKPARPLTTRRVAAKSLSRVTVNSSQTVSDLKIDLYRRLGISPIDMLMINGENVLEDDKTLGESRVPVNNEEAPLIVIVQSHDEDVREIDRGFQDTALAF</sequence>
<dbReference type="PROSITE" id="PS50053">
    <property type="entry name" value="UBIQUITIN_2"/>
    <property type="match status" value="1"/>
</dbReference>
<dbReference type="InterPro" id="IPR000626">
    <property type="entry name" value="Ubiquitin-like_dom"/>
</dbReference>
<reference evidence="4" key="1">
    <citation type="submission" date="2022-11" db="UniProtKB">
        <authorList>
            <consortium name="WormBaseParasite"/>
        </authorList>
    </citation>
    <scope>IDENTIFICATION</scope>
</reference>
<accession>A0A914YRC6</accession>
<evidence type="ECO:0000313" key="4">
    <source>
        <dbReference type="WBParaSite" id="PSU_v2.g19933.t1"/>
    </source>
</evidence>
<keyword evidence="1" id="KW-0812">Transmembrane</keyword>
<dbReference type="Gene3D" id="3.10.20.90">
    <property type="entry name" value="Phosphatidylinositol 3-kinase Catalytic Subunit, Chain A, domain 1"/>
    <property type="match status" value="1"/>
</dbReference>
<organism evidence="3 4">
    <name type="scientific">Panagrolaimus superbus</name>
    <dbReference type="NCBI Taxonomy" id="310955"/>
    <lineage>
        <taxon>Eukaryota</taxon>
        <taxon>Metazoa</taxon>
        <taxon>Ecdysozoa</taxon>
        <taxon>Nematoda</taxon>
        <taxon>Chromadorea</taxon>
        <taxon>Rhabditida</taxon>
        <taxon>Tylenchina</taxon>
        <taxon>Panagrolaimomorpha</taxon>
        <taxon>Panagrolaimoidea</taxon>
        <taxon>Panagrolaimidae</taxon>
        <taxon>Panagrolaimus</taxon>
    </lineage>
</organism>
<protein>
    <submittedName>
        <fullName evidence="4">Ubiquitin-like domain-containing protein</fullName>
    </submittedName>
</protein>
<keyword evidence="3" id="KW-1185">Reference proteome</keyword>
<dbReference type="SUPFAM" id="SSF54236">
    <property type="entry name" value="Ubiquitin-like"/>
    <property type="match status" value="1"/>
</dbReference>
<feature type="transmembrane region" description="Helical" evidence="1">
    <location>
        <begin position="12"/>
        <end position="33"/>
    </location>
</feature>
<name>A0A914YRC6_9BILA</name>
<keyword evidence="1" id="KW-0472">Membrane</keyword>
<evidence type="ECO:0000259" key="2">
    <source>
        <dbReference type="PROSITE" id="PS50053"/>
    </source>
</evidence>
<dbReference type="Proteomes" id="UP000887577">
    <property type="component" value="Unplaced"/>
</dbReference>
<feature type="domain" description="Ubiquitin-like" evidence="2">
    <location>
        <begin position="51"/>
        <end position="112"/>
    </location>
</feature>
<dbReference type="AlphaFoldDB" id="A0A914YRC6"/>